<dbReference type="InterPro" id="IPR039561">
    <property type="entry name" value="Peptidase_M15C"/>
</dbReference>
<keyword evidence="3" id="KW-1185">Reference proteome</keyword>
<organism evidence="2 3">
    <name type="scientific">Microlunatus aurantiacus</name>
    <dbReference type="NCBI Taxonomy" id="446786"/>
    <lineage>
        <taxon>Bacteria</taxon>
        <taxon>Bacillati</taxon>
        <taxon>Actinomycetota</taxon>
        <taxon>Actinomycetes</taxon>
        <taxon>Propionibacteriales</taxon>
        <taxon>Propionibacteriaceae</taxon>
        <taxon>Microlunatus</taxon>
    </lineage>
</organism>
<name>A0ABP7E4Q7_9ACTN</name>
<proteinExistence type="predicted"/>
<accession>A0ABP7E4Q7</accession>
<sequence length="184" mass="20936">MVRGQCPVTQRSQLRRIDVPYVDFRGDVGRGHLIVRSDTAASTARIFTRLFQMRFAIRRMEGVEAYGGDVYKSLTADNTSAYNCRRAGQINAPFAQSPHANGRAIDINPVENPWKDPRCRCWSPTGTHAARTPGPGKILKNDPVWRLFDNEGWIWQNIDVPDYMHFDTGYPSKPYQPAQPSQRQ</sequence>
<dbReference type="InterPro" id="IPR009045">
    <property type="entry name" value="Zn_M74/Hedgehog-like"/>
</dbReference>
<dbReference type="Gene3D" id="3.30.1380.10">
    <property type="match status" value="1"/>
</dbReference>
<dbReference type="Proteomes" id="UP001500051">
    <property type="component" value="Unassembled WGS sequence"/>
</dbReference>
<dbReference type="Pfam" id="PF13539">
    <property type="entry name" value="Peptidase_M15_4"/>
    <property type="match status" value="1"/>
</dbReference>
<evidence type="ECO:0000313" key="3">
    <source>
        <dbReference type="Proteomes" id="UP001500051"/>
    </source>
</evidence>
<protein>
    <recommendedName>
        <fullName evidence="1">Peptidase M15C domain-containing protein</fullName>
    </recommendedName>
</protein>
<dbReference type="EMBL" id="BAAAYX010000019">
    <property type="protein sequence ID" value="GAA3714096.1"/>
    <property type="molecule type" value="Genomic_DNA"/>
</dbReference>
<evidence type="ECO:0000259" key="1">
    <source>
        <dbReference type="Pfam" id="PF13539"/>
    </source>
</evidence>
<comment type="caution">
    <text evidence="2">The sequence shown here is derived from an EMBL/GenBank/DDBJ whole genome shotgun (WGS) entry which is preliminary data.</text>
</comment>
<dbReference type="SUPFAM" id="SSF55166">
    <property type="entry name" value="Hedgehog/DD-peptidase"/>
    <property type="match status" value="1"/>
</dbReference>
<feature type="domain" description="Peptidase M15C" evidence="1">
    <location>
        <begin position="96"/>
        <end position="167"/>
    </location>
</feature>
<gene>
    <name evidence="2" type="ORF">GCM10022204_36490</name>
</gene>
<evidence type="ECO:0000313" key="2">
    <source>
        <dbReference type="EMBL" id="GAA3714096.1"/>
    </source>
</evidence>
<reference evidence="3" key="1">
    <citation type="journal article" date="2019" name="Int. J. Syst. Evol. Microbiol.">
        <title>The Global Catalogue of Microorganisms (GCM) 10K type strain sequencing project: providing services to taxonomists for standard genome sequencing and annotation.</title>
        <authorList>
            <consortium name="The Broad Institute Genomics Platform"/>
            <consortium name="The Broad Institute Genome Sequencing Center for Infectious Disease"/>
            <person name="Wu L."/>
            <person name="Ma J."/>
        </authorList>
    </citation>
    <scope>NUCLEOTIDE SEQUENCE [LARGE SCALE GENOMIC DNA]</scope>
    <source>
        <strain evidence="3">JCM 16548</strain>
    </source>
</reference>